<name>A0A8H9ITV4_9PSEU</name>
<dbReference type="AlphaFoldDB" id="A0A8H9ITV4"/>
<evidence type="ECO:0000256" key="1">
    <source>
        <dbReference type="ARBA" id="ARBA00037217"/>
    </source>
</evidence>
<dbReference type="PANTHER" id="PTHR10668">
    <property type="entry name" value="PHYTOENE DEHYDROGENASE"/>
    <property type="match status" value="1"/>
</dbReference>
<dbReference type="PANTHER" id="PTHR10668:SF105">
    <property type="entry name" value="DEHYDROGENASE-RELATED"/>
    <property type="match status" value="1"/>
</dbReference>
<organism evidence="5 6">
    <name type="scientific">Amycolatopsis bartoniae</name>
    <dbReference type="NCBI Taxonomy" id="941986"/>
    <lineage>
        <taxon>Bacteria</taxon>
        <taxon>Bacillati</taxon>
        <taxon>Actinomycetota</taxon>
        <taxon>Actinomycetes</taxon>
        <taxon>Pseudonocardiales</taxon>
        <taxon>Pseudonocardiaceae</taxon>
        <taxon>Amycolatopsis</taxon>
    </lineage>
</organism>
<reference evidence="5" key="1">
    <citation type="journal article" date="2014" name="Int. J. Syst. Evol. Microbiol.">
        <title>Complete genome sequence of Corynebacterium casei LMG S-19264T (=DSM 44701T), isolated from a smear-ripened cheese.</title>
        <authorList>
            <consortium name="US DOE Joint Genome Institute (JGI-PGF)"/>
            <person name="Walter F."/>
            <person name="Albersmeier A."/>
            <person name="Kalinowski J."/>
            <person name="Ruckert C."/>
        </authorList>
    </citation>
    <scope>NUCLEOTIDE SEQUENCE</scope>
    <source>
        <strain evidence="5">CGMCC 4.7679</strain>
    </source>
</reference>
<dbReference type="InterPro" id="IPR002937">
    <property type="entry name" value="Amino_oxidase"/>
</dbReference>
<evidence type="ECO:0000259" key="4">
    <source>
        <dbReference type="Pfam" id="PF01593"/>
    </source>
</evidence>
<dbReference type="EMBL" id="BNAV01000001">
    <property type="protein sequence ID" value="GHF32342.1"/>
    <property type="molecule type" value="Genomic_DNA"/>
</dbReference>
<evidence type="ECO:0000256" key="3">
    <source>
        <dbReference type="ARBA" id="ARBA00040298"/>
    </source>
</evidence>
<sequence length="471" mass="50975">MHRHPQREELVEPGFRTDVCSACYPMAAVSPIIAGLGLEHYGLRWRHAPEVLAHVLPDDRVALLSRDLDRTAASLAAFAPGDDDAWRAEFDGWSRLRDDLLDALFTPFPPVRAGAKLLRHRGIAELLHFARMSVMPARALGNERFSGEGAKLLFAGNAFHADLGPGHAGSAVFGCLLCMIGQETGFPVPEGGAGVITDALVRRLADCGGRVECGREVDRVVVADGRVLGVADTEGGLVRARRAVLAAVPAPALYLHLVGPDHLPPRFVRDVRRFHWDHATVKVDWALSDPIPWRNPEAASAGTLHLDRDVAGLGHYSADLGGGTVPGHPFLIAGQMTTADPTRSPAGTESAWAYTHVPRHHDWSADELRRFADRMEAVIHRHAPSFTSRMRGRRVDGPRDLHNLVEGALNGGSAAPHQQLIFRPVPGLGRADTPIDRLFLAGAARAALARAGLGGALYRQVISQAHRVLYR</sequence>
<evidence type="ECO:0000313" key="5">
    <source>
        <dbReference type="EMBL" id="GHF32342.1"/>
    </source>
</evidence>
<dbReference type="SUPFAM" id="SSF51905">
    <property type="entry name" value="FAD/NAD(P)-binding domain"/>
    <property type="match status" value="1"/>
</dbReference>
<dbReference type="GO" id="GO:0016491">
    <property type="term" value="F:oxidoreductase activity"/>
    <property type="evidence" value="ECO:0007669"/>
    <property type="project" value="InterPro"/>
</dbReference>
<dbReference type="Gene3D" id="3.50.50.60">
    <property type="entry name" value="FAD/NAD(P)-binding domain"/>
    <property type="match status" value="1"/>
</dbReference>
<dbReference type="InterPro" id="IPR036188">
    <property type="entry name" value="FAD/NAD-bd_sf"/>
</dbReference>
<dbReference type="OrthoDB" id="833207at2"/>
<dbReference type="RefSeq" id="WP_145933593.1">
    <property type="nucleotide sequence ID" value="NZ_BNAV01000001.1"/>
</dbReference>
<evidence type="ECO:0000256" key="2">
    <source>
        <dbReference type="ARBA" id="ARBA00038825"/>
    </source>
</evidence>
<comment type="subunit">
    <text evidence="2">Interacts with COX5B; this interaction may contribute to localize PYROXD2 to the inner face of the inner mitochondrial membrane.</text>
</comment>
<accession>A0A8H9ITV4</accession>
<dbReference type="Proteomes" id="UP000658656">
    <property type="component" value="Unassembled WGS sequence"/>
</dbReference>
<gene>
    <name evidence="5" type="ORF">GCM10017566_01070</name>
</gene>
<keyword evidence="6" id="KW-1185">Reference proteome</keyword>
<evidence type="ECO:0000313" key="6">
    <source>
        <dbReference type="Proteomes" id="UP000658656"/>
    </source>
</evidence>
<comment type="caution">
    <text evidence="5">The sequence shown here is derived from an EMBL/GenBank/DDBJ whole genome shotgun (WGS) entry which is preliminary data.</text>
</comment>
<comment type="function">
    <text evidence="1">Probable oxidoreductase that may play a role as regulator of mitochondrial function.</text>
</comment>
<proteinExistence type="predicted"/>
<dbReference type="Pfam" id="PF01593">
    <property type="entry name" value="Amino_oxidase"/>
    <property type="match status" value="1"/>
</dbReference>
<feature type="domain" description="Amine oxidase" evidence="4">
    <location>
        <begin position="76"/>
        <end position="456"/>
    </location>
</feature>
<protein>
    <recommendedName>
        <fullName evidence="3">Pyridine nucleotide-disulfide oxidoreductase domain-containing protein 2</fullName>
    </recommendedName>
</protein>
<reference evidence="5" key="2">
    <citation type="submission" date="2020-09" db="EMBL/GenBank/DDBJ databases">
        <authorList>
            <person name="Sun Q."/>
            <person name="Zhou Y."/>
        </authorList>
    </citation>
    <scope>NUCLEOTIDE SEQUENCE</scope>
    <source>
        <strain evidence="5">CGMCC 4.7679</strain>
    </source>
</reference>